<feature type="compositionally biased region" description="Low complexity" evidence="8">
    <location>
        <begin position="355"/>
        <end position="372"/>
    </location>
</feature>
<accession>A0AAD9FRJ0</accession>
<keyword evidence="5" id="KW-0833">Ubl conjugation pathway</keyword>
<feature type="compositionally biased region" description="Polar residues" evidence="8">
    <location>
        <begin position="635"/>
        <end position="648"/>
    </location>
</feature>
<feature type="domain" description="USP" evidence="9">
    <location>
        <begin position="58"/>
        <end position="892"/>
    </location>
</feature>
<keyword evidence="11" id="KW-1185">Reference proteome</keyword>
<dbReference type="InterPro" id="IPR028889">
    <property type="entry name" value="USP"/>
</dbReference>
<evidence type="ECO:0000256" key="1">
    <source>
        <dbReference type="ARBA" id="ARBA00000707"/>
    </source>
</evidence>
<feature type="region of interest" description="Disordered" evidence="8">
    <location>
        <begin position="1"/>
        <end position="49"/>
    </location>
</feature>
<comment type="similarity">
    <text evidence="2">Belongs to the peptidase C19 family.</text>
</comment>
<dbReference type="GO" id="GO:0016579">
    <property type="term" value="P:protein deubiquitination"/>
    <property type="evidence" value="ECO:0007669"/>
    <property type="project" value="InterPro"/>
</dbReference>
<keyword evidence="6" id="KW-0378">Hydrolase</keyword>
<evidence type="ECO:0000256" key="8">
    <source>
        <dbReference type="SAM" id="MobiDB-lite"/>
    </source>
</evidence>
<name>A0AAD9FRJ0_PAPLA</name>
<dbReference type="InterPro" id="IPR018200">
    <property type="entry name" value="USP_CS"/>
</dbReference>
<evidence type="ECO:0000313" key="11">
    <source>
        <dbReference type="Proteomes" id="UP001182556"/>
    </source>
</evidence>
<dbReference type="InterPro" id="IPR001394">
    <property type="entry name" value="Peptidase_C19_UCH"/>
</dbReference>
<evidence type="ECO:0000256" key="4">
    <source>
        <dbReference type="ARBA" id="ARBA00022670"/>
    </source>
</evidence>
<feature type="compositionally biased region" description="Polar residues" evidence="8">
    <location>
        <begin position="1"/>
        <end position="16"/>
    </location>
</feature>
<dbReference type="SUPFAM" id="SSF54001">
    <property type="entry name" value="Cysteine proteinases"/>
    <property type="match status" value="1"/>
</dbReference>
<protein>
    <recommendedName>
        <fullName evidence="3">ubiquitinyl hydrolase 1</fullName>
        <ecNumber evidence="3">3.4.19.12</ecNumber>
    </recommendedName>
</protein>
<feature type="compositionally biased region" description="Low complexity" evidence="8">
    <location>
        <begin position="17"/>
        <end position="27"/>
    </location>
</feature>
<feature type="region of interest" description="Disordered" evidence="8">
    <location>
        <begin position="551"/>
        <end position="690"/>
    </location>
</feature>
<dbReference type="PANTHER" id="PTHR24006">
    <property type="entry name" value="UBIQUITIN CARBOXYL-TERMINAL HYDROLASE"/>
    <property type="match status" value="1"/>
</dbReference>
<feature type="compositionally biased region" description="Low complexity" evidence="8">
    <location>
        <begin position="227"/>
        <end position="244"/>
    </location>
</feature>
<evidence type="ECO:0000259" key="9">
    <source>
        <dbReference type="PROSITE" id="PS50235"/>
    </source>
</evidence>
<evidence type="ECO:0000313" key="10">
    <source>
        <dbReference type="EMBL" id="KAK1924887.1"/>
    </source>
</evidence>
<sequence>MTVSPDITPRQSISEDTSISTGKTTRTGGTGNGSTGHSTPDRKDSAAGLGLPTALKPIGIVNEQNTCFLNSTFQALSATGPLISLLNSSPTGPLIPAPLSLLPQPVIPSSRIPALIPEASEPPLYPLLPVTKTFLASLQKAWRMKDAGGGTSGSGETSSSRSMRLHHLLREMARKYDQYDDYMQQDAHELLRHLLDSMEMEEKDIIKRVQPPMPHEGKSKKHKDGISPLPSAAASPSASAPASPTKVTFTSALHADNSGSSIHSASIEQLAAGEQVVPREIPEEERLVPFVDVLFGGLLASVVVCEHCKSVSHTYEGFLDISLSLKGEAPRVRKRDKLKAAFGLKPKSSARKGSISDAHSTSSIHSSVMSESELSDSEARDLQEIEQNRRRSLDQEDRAPSEEGSLKRNSSVTAKLGLKAKSSFGFRKRGSRPSSSSSTTIDPDKTPPAASIPGSPNTFGRFHGPGPTPAQSAYIQRILSAPPNTHQVEDPLAKLRAANAGEGTSVNDKTVALTGLEESLKAFTSVEVLEGDNAFACRKCWKVKTGRYSNNHATVPEEDESAEGLSSSRQAPPSISVVGSDSGSEVGIPAPDEQRLGRASSVASRASAASLSHRTPSPLRRLVEEQEQSPEESLKQSYADSFLSTDSAQAADAEGEQSDGLSDTSSSDDEPPPPTNITVGVRPKMPNRRKSSHFVMRRAFKRYLIAQPPEVLVFHFKRFKQMHKSGLTFTSFYDLKKMDDFISFPETFDLAPYLAPNRNDYKTVPTPTGPHAPYMDWPSPEHGPESQAPVMYRLYALVVHLGSMIGGHYIAYVLVDPEVMFSSETVPSGTEQDMTNGIKNISIHEAEKESRPQTLPKKDRRVWCYCSDTTVRLASVEEVLAAKAYICFYEKVRV</sequence>
<feature type="compositionally biased region" description="Low complexity" evidence="8">
    <location>
        <begin position="598"/>
        <end position="610"/>
    </location>
</feature>
<dbReference type="EC" id="3.4.19.12" evidence="3"/>
<dbReference type="Proteomes" id="UP001182556">
    <property type="component" value="Unassembled WGS sequence"/>
</dbReference>
<evidence type="ECO:0000256" key="7">
    <source>
        <dbReference type="ARBA" id="ARBA00022807"/>
    </source>
</evidence>
<keyword evidence="7" id="KW-0788">Thiol protease</keyword>
<dbReference type="GO" id="GO:0006508">
    <property type="term" value="P:proteolysis"/>
    <property type="evidence" value="ECO:0007669"/>
    <property type="project" value="UniProtKB-KW"/>
</dbReference>
<dbReference type="PROSITE" id="PS50235">
    <property type="entry name" value="USP_3"/>
    <property type="match status" value="1"/>
</dbReference>
<dbReference type="EMBL" id="JAODAN010000004">
    <property type="protein sequence ID" value="KAK1924887.1"/>
    <property type="molecule type" value="Genomic_DNA"/>
</dbReference>
<feature type="region of interest" description="Disordered" evidence="8">
    <location>
        <begin position="208"/>
        <end position="245"/>
    </location>
</feature>
<dbReference type="InterPro" id="IPR038765">
    <property type="entry name" value="Papain-like_cys_pep_sf"/>
</dbReference>
<feature type="region of interest" description="Disordered" evidence="8">
    <location>
        <begin position="348"/>
        <end position="470"/>
    </location>
</feature>
<dbReference type="GO" id="GO:0005829">
    <property type="term" value="C:cytosol"/>
    <property type="evidence" value="ECO:0007669"/>
    <property type="project" value="TreeGrafter"/>
</dbReference>
<feature type="compositionally biased region" description="Polar residues" evidence="8">
    <location>
        <begin position="564"/>
        <end position="573"/>
    </location>
</feature>
<dbReference type="Gene3D" id="3.90.70.10">
    <property type="entry name" value="Cysteine proteinases"/>
    <property type="match status" value="1"/>
</dbReference>
<organism evidence="10 11">
    <name type="scientific">Papiliotrema laurentii</name>
    <name type="common">Cryptococcus laurentii</name>
    <dbReference type="NCBI Taxonomy" id="5418"/>
    <lineage>
        <taxon>Eukaryota</taxon>
        <taxon>Fungi</taxon>
        <taxon>Dikarya</taxon>
        <taxon>Basidiomycota</taxon>
        <taxon>Agaricomycotina</taxon>
        <taxon>Tremellomycetes</taxon>
        <taxon>Tremellales</taxon>
        <taxon>Rhynchogastremaceae</taxon>
        <taxon>Papiliotrema</taxon>
    </lineage>
</organism>
<feature type="compositionally biased region" description="Low complexity" evidence="8">
    <location>
        <begin position="574"/>
        <end position="587"/>
    </location>
</feature>
<dbReference type="PROSITE" id="PS00973">
    <property type="entry name" value="USP_2"/>
    <property type="match status" value="1"/>
</dbReference>
<dbReference type="GO" id="GO:0005634">
    <property type="term" value="C:nucleus"/>
    <property type="evidence" value="ECO:0007669"/>
    <property type="project" value="TreeGrafter"/>
</dbReference>
<dbReference type="GO" id="GO:0004843">
    <property type="term" value="F:cysteine-type deubiquitinase activity"/>
    <property type="evidence" value="ECO:0007669"/>
    <property type="project" value="UniProtKB-EC"/>
</dbReference>
<evidence type="ECO:0000256" key="6">
    <source>
        <dbReference type="ARBA" id="ARBA00022801"/>
    </source>
</evidence>
<evidence type="ECO:0000256" key="5">
    <source>
        <dbReference type="ARBA" id="ARBA00022786"/>
    </source>
</evidence>
<comment type="catalytic activity">
    <reaction evidence="1">
        <text>Thiol-dependent hydrolysis of ester, thioester, amide, peptide and isopeptide bonds formed by the C-terminal Gly of ubiquitin (a 76-residue protein attached to proteins as an intracellular targeting signal).</text>
        <dbReference type="EC" id="3.4.19.12"/>
    </reaction>
</comment>
<keyword evidence="4" id="KW-0645">Protease</keyword>
<feature type="compositionally biased region" description="Basic and acidic residues" evidence="8">
    <location>
        <begin position="377"/>
        <end position="406"/>
    </location>
</feature>
<dbReference type="InterPro" id="IPR050164">
    <property type="entry name" value="Peptidase_C19"/>
</dbReference>
<evidence type="ECO:0000256" key="3">
    <source>
        <dbReference type="ARBA" id="ARBA00012759"/>
    </source>
</evidence>
<gene>
    <name evidence="10" type="ORF">DB88DRAFT_487213</name>
</gene>
<proteinExistence type="inferred from homology"/>
<comment type="caution">
    <text evidence="10">The sequence shown here is derived from an EMBL/GenBank/DDBJ whole genome shotgun (WGS) entry which is preliminary data.</text>
</comment>
<evidence type="ECO:0000256" key="2">
    <source>
        <dbReference type="ARBA" id="ARBA00009085"/>
    </source>
</evidence>
<dbReference type="PANTHER" id="PTHR24006:SF888">
    <property type="entry name" value="UBIQUITIN CARBOXYL-TERMINAL HYDROLASE 30"/>
    <property type="match status" value="1"/>
</dbReference>
<dbReference type="Pfam" id="PF00443">
    <property type="entry name" value="UCH"/>
    <property type="match status" value="1"/>
</dbReference>
<dbReference type="AlphaFoldDB" id="A0AAD9FRJ0"/>
<reference evidence="10" key="1">
    <citation type="submission" date="2023-02" db="EMBL/GenBank/DDBJ databases">
        <title>Identification and recombinant expression of a fungal hydrolase from Papiliotrema laurentii that hydrolyzes apple cutin and clears colloidal polyester polyurethane.</title>
        <authorList>
            <consortium name="DOE Joint Genome Institute"/>
            <person name="Roman V.A."/>
            <person name="Bojanowski C."/>
            <person name="Crable B.R."/>
            <person name="Wagner D.N."/>
            <person name="Hung C.S."/>
            <person name="Nadeau L.J."/>
            <person name="Schratz L."/>
            <person name="Haridas S."/>
            <person name="Pangilinan J."/>
            <person name="Lipzen A."/>
            <person name="Na H."/>
            <person name="Yan M."/>
            <person name="Ng V."/>
            <person name="Grigoriev I.V."/>
            <person name="Spatafora J.W."/>
            <person name="Barlow D."/>
            <person name="Biffinger J."/>
            <person name="Kelley-Loughnane N."/>
            <person name="Varaljay V.A."/>
            <person name="Crookes-Goodson W.J."/>
        </authorList>
    </citation>
    <scope>NUCLEOTIDE SEQUENCE</scope>
    <source>
        <strain evidence="10">5307AH</strain>
    </source>
</reference>